<feature type="transmembrane region" description="Helical" evidence="1">
    <location>
        <begin position="43"/>
        <end position="63"/>
    </location>
</feature>
<organism evidence="2 3">
    <name type="scientific">Streptococcus constellatus subsp. pharyngis SK1060 = CCUG 46377</name>
    <dbReference type="NCBI Taxonomy" id="1035184"/>
    <lineage>
        <taxon>Bacteria</taxon>
        <taxon>Bacillati</taxon>
        <taxon>Bacillota</taxon>
        <taxon>Bacilli</taxon>
        <taxon>Lactobacillales</taxon>
        <taxon>Streptococcaceae</taxon>
        <taxon>Streptococcus</taxon>
        <taxon>Streptococcus anginosus group</taxon>
    </lineage>
</organism>
<gene>
    <name evidence="2" type="ORF">ANG5_1138</name>
</gene>
<dbReference type="Proteomes" id="UP000016985">
    <property type="component" value="Unassembled WGS sequence"/>
</dbReference>
<sequence length="74" mass="8488">MLKVFVIEVTELIRSDGSNFAGVKLGAKNFQFYSVVYVIFSDYIRFIVTCLIPFVTLLNFITYEETIFFGVKTA</sequence>
<dbReference type="AlphaFoldDB" id="U2YBR4"/>
<accession>U2YBR4</accession>
<protein>
    <submittedName>
        <fullName evidence="2">Uncharacterized protein</fullName>
    </submittedName>
</protein>
<keyword evidence="1" id="KW-0812">Transmembrane</keyword>
<comment type="caution">
    <text evidence="2">The sequence shown here is derived from an EMBL/GenBank/DDBJ whole genome shotgun (WGS) entry which is preliminary data.</text>
</comment>
<keyword evidence="1" id="KW-0472">Membrane</keyword>
<evidence type="ECO:0000313" key="2">
    <source>
        <dbReference type="EMBL" id="GAD44610.1"/>
    </source>
</evidence>
<keyword evidence="3" id="KW-1185">Reference proteome</keyword>
<keyword evidence="1" id="KW-1133">Transmembrane helix</keyword>
<evidence type="ECO:0000256" key="1">
    <source>
        <dbReference type="SAM" id="Phobius"/>
    </source>
</evidence>
<dbReference type="EMBL" id="BASX01000007">
    <property type="protein sequence ID" value="GAD44610.1"/>
    <property type="molecule type" value="Genomic_DNA"/>
</dbReference>
<name>U2YBR4_STRCV</name>
<reference evidence="2 3" key="1">
    <citation type="submission" date="2013-09" db="EMBL/GenBank/DDBJ databases">
        <title>Genome Sequences of seven clinical isolates and type strains of anginosus group streptococci.</title>
        <authorList>
            <person name="Maruyama F."/>
            <person name="Sakurai A."/>
            <person name="Ogura Y."/>
            <person name="Homma H."/>
            <person name="Takahashi N."/>
            <person name="Ohtsubo Y."/>
            <person name="Hoshino T."/>
            <person name="Okahashi N."/>
            <person name="Nakagawa I."/>
            <person name="Kimura S."/>
            <person name="Fujiwara T."/>
            <person name="Hayashi T."/>
            <person name="Shintani S."/>
        </authorList>
    </citation>
    <scope>NUCLEOTIDE SEQUENCE [LARGE SCALE GENOMIC DNA]</scope>
    <source>
        <strain evidence="3">CCUG46377</strain>
    </source>
</reference>
<evidence type="ECO:0000313" key="3">
    <source>
        <dbReference type="Proteomes" id="UP000016985"/>
    </source>
</evidence>
<proteinExistence type="predicted"/>